<keyword evidence="5" id="KW-1185">Reference proteome</keyword>
<dbReference type="InterPro" id="IPR000719">
    <property type="entry name" value="Prot_kinase_dom"/>
</dbReference>
<name>A0A1E3QQC0_9ASCO</name>
<dbReference type="SMART" id="SM00220">
    <property type="entry name" value="S_TKc"/>
    <property type="match status" value="1"/>
</dbReference>
<dbReference type="PANTHER" id="PTHR24346:SF51">
    <property type="entry name" value="PAS DOMAIN-CONTAINING SERINE_THREONINE-PROTEIN KINASE"/>
    <property type="match status" value="1"/>
</dbReference>
<accession>A0A1E3QQC0</accession>
<dbReference type="GO" id="GO:0005524">
    <property type="term" value="F:ATP binding"/>
    <property type="evidence" value="ECO:0007669"/>
    <property type="project" value="UniProtKB-KW"/>
</dbReference>
<dbReference type="GO" id="GO:0004674">
    <property type="term" value="F:protein serine/threonine kinase activity"/>
    <property type="evidence" value="ECO:0007669"/>
    <property type="project" value="TreeGrafter"/>
</dbReference>
<dbReference type="PROSITE" id="PS50011">
    <property type="entry name" value="PROTEIN_KINASE_DOM"/>
    <property type="match status" value="1"/>
</dbReference>
<evidence type="ECO:0000256" key="1">
    <source>
        <dbReference type="ARBA" id="ARBA00022741"/>
    </source>
</evidence>
<dbReference type="EMBL" id="KV454433">
    <property type="protein sequence ID" value="ODQ79272.1"/>
    <property type="molecule type" value="Genomic_DNA"/>
</dbReference>
<evidence type="ECO:0000313" key="5">
    <source>
        <dbReference type="Proteomes" id="UP000094336"/>
    </source>
</evidence>
<dbReference type="PANTHER" id="PTHR24346">
    <property type="entry name" value="MAP/MICROTUBULE AFFINITY-REGULATING KINASE"/>
    <property type="match status" value="1"/>
</dbReference>
<dbReference type="STRING" id="984486.A0A1E3QQC0"/>
<reference evidence="5" key="1">
    <citation type="submission" date="2016-05" db="EMBL/GenBank/DDBJ databases">
        <title>Comparative genomics of biotechnologically important yeasts.</title>
        <authorList>
            <consortium name="DOE Joint Genome Institute"/>
            <person name="Riley R."/>
            <person name="Haridas S."/>
            <person name="Wolfe K.H."/>
            <person name="Lopes M.R."/>
            <person name="Hittinger C.T."/>
            <person name="Goker M."/>
            <person name="Salamov A."/>
            <person name="Wisecaver J."/>
            <person name="Long T.M."/>
            <person name="Aerts A.L."/>
            <person name="Barry K."/>
            <person name="Choi C."/>
            <person name="Clum A."/>
            <person name="Coughlan A.Y."/>
            <person name="Deshpande S."/>
            <person name="Douglass A.P."/>
            <person name="Hanson S.J."/>
            <person name="Klenk H.-P."/>
            <person name="Labutti K."/>
            <person name="Lapidus A."/>
            <person name="Lindquist E."/>
            <person name="Lipzen A."/>
            <person name="Meier-Kolthoff J.P."/>
            <person name="Ohm R.A."/>
            <person name="Otillar R.P."/>
            <person name="Pangilinan J."/>
            <person name="Peng Y."/>
            <person name="Rokas A."/>
            <person name="Rosa C.A."/>
            <person name="Scheuner C."/>
            <person name="Sibirny A.A."/>
            <person name="Slot J.C."/>
            <person name="Stielow J.B."/>
            <person name="Sun H."/>
            <person name="Kurtzman C.P."/>
            <person name="Blackwell M."/>
            <person name="Grigoriev I.V."/>
            <person name="Jeffries T.W."/>
        </authorList>
    </citation>
    <scope>NUCLEOTIDE SEQUENCE [LARGE SCALE GENOMIC DNA]</scope>
    <source>
        <strain evidence="5">NRRL Y-12698</strain>
    </source>
</reference>
<dbReference type="OrthoDB" id="4062651at2759"/>
<keyword evidence="2" id="KW-0067">ATP-binding</keyword>
<evidence type="ECO:0000256" key="2">
    <source>
        <dbReference type="ARBA" id="ARBA00022840"/>
    </source>
</evidence>
<dbReference type="SUPFAM" id="SSF56112">
    <property type="entry name" value="Protein kinase-like (PK-like)"/>
    <property type="match status" value="1"/>
</dbReference>
<feature type="domain" description="Protein kinase" evidence="3">
    <location>
        <begin position="53"/>
        <end position="319"/>
    </location>
</feature>
<protein>
    <recommendedName>
        <fullName evidence="3">Protein kinase domain-containing protein</fullName>
    </recommendedName>
</protein>
<proteinExistence type="predicted"/>
<dbReference type="AlphaFoldDB" id="A0A1E3QQC0"/>
<evidence type="ECO:0000313" key="4">
    <source>
        <dbReference type="EMBL" id="ODQ79272.1"/>
    </source>
</evidence>
<dbReference type="GeneID" id="30147130"/>
<evidence type="ECO:0000259" key="3">
    <source>
        <dbReference type="PROSITE" id="PS50011"/>
    </source>
</evidence>
<dbReference type="PROSITE" id="PS00108">
    <property type="entry name" value="PROTEIN_KINASE_ST"/>
    <property type="match status" value="1"/>
</dbReference>
<dbReference type="GO" id="GO:0035556">
    <property type="term" value="P:intracellular signal transduction"/>
    <property type="evidence" value="ECO:0007669"/>
    <property type="project" value="TreeGrafter"/>
</dbReference>
<dbReference type="GO" id="GO:0005634">
    <property type="term" value="C:nucleus"/>
    <property type="evidence" value="ECO:0007669"/>
    <property type="project" value="TreeGrafter"/>
</dbReference>
<sequence length="343" mass="38904">MLSLNLDRYKTFLEKAKARAKIRITPDKSSKSISPDSSLANLSHSGKKLLTLGKKLRTLGTGIGGVVDLYQQGSQLYVIKTFHTKEKLESREDYKMRVLNEYHVLAKLPPHPHVIGAIKYTESSALSRDYRVRVWFEYSRFPMTLAFKNGLHPAEIACYWKQMVSAVAFLHSHNVCHRDLKLDNMMVSETGIVQLIDFGAAADLGPEVRPAVGIVGTGQYMAPEMFGNISYQGMPVDVWLLAVLYVYLSQRQFPWKWAKHEDETFLWFEMAQLDGNVAAWGAIWLDQYPTGMQKLLQKMFTLNLSARITSLDVCGDPGFVVLDLCDGEHRCSIDHRVTLRTIE</sequence>
<organism evidence="4 5">
    <name type="scientific">Babjeviella inositovora NRRL Y-12698</name>
    <dbReference type="NCBI Taxonomy" id="984486"/>
    <lineage>
        <taxon>Eukaryota</taxon>
        <taxon>Fungi</taxon>
        <taxon>Dikarya</taxon>
        <taxon>Ascomycota</taxon>
        <taxon>Saccharomycotina</taxon>
        <taxon>Pichiomycetes</taxon>
        <taxon>Serinales incertae sedis</taxon>
        <taxon>Babjeviella</taxon>
    </lineage>
</organism>
<dbReference type="Pfam" id="PF00069">
    <property type="entry name" value="Pkinase"/>
    <property type="match status" value="1"/>
</dbReference>
<dbReference type="GO" id="GO:0045719">
    <property type="term" value="P:negative regulation of glycogen biosynthetic process"/>
    <property type="evidence" value="ECO:0007669"/>
    <property type="project" value="TreeGrafter"/>
</dbReference>
<dbReference type="RefSeq" id="XP_018984600.1">
    <property type="nucleotide sequence ID" value="XM_019129277.1"/>
</dbReference>
<dbReference type="GO" id="GO:0005829">
    <property type="term" value="C:cytosol"/>
    <property type="evidence" value="ECO:0007669"/>
    <property type="project" value="TreeGrafter"/>
</dbReference>
<dbReference type="InterPro" id="IPR008271">
    <property type="entry name" value="Ser/Thr_kinase_AS"/>
</dbReference>
<dbReference type="Gene3D" id="1.10.510.10">
    <property type="entry name" value="Transferase(Phosphotransferase) domain 1"/>
    <property type="match status" value="1"/>
</dbReference>
<gene>
    <name evidence="4" type="ORF">BABINDRAFT_162306</name>
</gene>
<dbReference type="Proteomes" id="UP000094336">
    <property type="component" value="Unassembled WGS sequence"/>
</dbReference>
<dbReference type="InterPro" id="IPR011009">
    <property type="entry name" value="Kinase-like_dom_sf"/>
</dbReference>
<keyword evidence="1" id="KW-0547">Nucleotide-binding</keyword>